<evidence type="ECO:0000256" key="1">
    <source>
        <dbReference type="ARBA" id="ARBA00022729"/>
    </source>
</evidence>
<dbReference type="SUPFAM" id="SSF56300">
    <property type="entry name" value="Metallo-dependent phosphatases"/>
    <property type="match status" value="1"/>
</dbReference>
<dbReference type="InterPro" id="IPR029052">
    <property type="entry name" value="Metallo-depent_PP-like"/>
</dbReference>
<dbReference type="RefSeq" id="WP_284480362.1">
    <property type="nucleotide sequence ID" value="NZ_JASNJD010000004.1"/>
</dbReference>
<proteinExistence type="inferred from homology"/>
<dbReference type="Pfam" id="PF00149">
    <property type="entry name" value="Metallophos"/>
    <property type="match status" value="1"/>
</dbReference>
<dbReference type="InterPro" id="IPR006311">
    <property type="entry name" value="TAT_signal"/>
</dbReference>
<dbReference type="PANTHER" id="PTHR11575:SF42">
    <property type="entry name" value="SULFUR OXIDATION PROTEIN SOXB"/>
    <property type="match status" value="1"/>
</dbReference>
<evidence type="ECO:0000256" key="2">
    <source>
        <dbReference type="RuleBase" id="RU362119"/>
    </source>
</evidence>
<comment type="similarity">
    <text evidence="2">Belongs to the 5'-nucleotidase family.</text>
</comment>
<dbReference type="CDD" id="cd07411">
    <property type="entry name" value="MPP_SoxB_N"/>
    <property type="match status" value="1"/>
</dbReference>
<dbReference type="InterPro" id="IPR036907">
    <property type="entry name" value="5'-Nucleotdase_C_sf"/>
</dbReference>
<reference evidence="5 6" key="1">
    <citation type="submission" date="2023-05" db="EMBL/GenBank/DDBJ databases">
        <title>Pseudodonghicola sp. nov.</title>
        <authorList>
            <person name="Huang J."/>
        </authorList>
    </citation>
    <scope>NUCLEOTIDE SEQUENCE [LARGE SCALE GENOMIC DNA]</scope>
    <source>
        <strain evidence="5 6">IC7</strain>
    </source>
</reference>
<organism evidence="5 6">
    <name type="scientific">Pseudodonghicola flavimaris</name>
    <dbReference type="NCBI Taxonomy" id="3050036"/>
    <lineage>
        <taxon>Bacteria</taxon>
        <taxon>Pseudomonadati</taxon>
        <taxon>Pseudomonadota</taxon>
        <taxon>Alphaproteobacteria</taxon>
        <taxon>Rhodobacterales</taxon>
        <taxon>Paracoccaceae</taxon>
        <taxon>Pseudodonghicola</taxon>
    </lineage>
</organism>
<feature type="domain" description="Calcineurin-like phosphoesterase" evidence="3">
    <location>
        <begin position="51"/>
        <end position="307"/>
    </location>
</feature>
<dbReference type="NCBIfam" id="TIGR04486">
    <property type="entry name" value="thiosulf_SoxB"/>
    <property type="match status" value="1"/>
</dbReference>
<dbReference type="InterPro" id="IPR004843">
    <property type="entry name" value="Calcineurin-like_PHP"/>
</dbReference>
<dbReference type="InterPro" id="IPR008334">
    <property type="entry name" value="5'-Nucleotdase_C"/>
</dbReference>
<dbReference type="InterPro" id="IPR041829">
    <property type="entry name" value="SoxB_N"/>
</dbReference>
<gene>
    <name evidence="5" type="primary">soxB</name>
    <name evidence="5" type="ORF">QO033_07655</name>
</gene>
<dbReference type="PROSITE" id="PS51318">
    <property type="entry name" value="TAT"/>
    <property type="match status" value="1"/>
</dbReference>
<evidence type="ECO:0000313" key="5">
    <source>
        <dbReference type="EMBL" id="MDK3017549.1"/>
    </source>
</evidence>
<accession>A0ABT7EZ69</accession>
<dbReference type="InterPro" id="IPR006179">
    <property type="entry name" value="5_nucleotidase/apyrase"/>
</dbReference>
<evidence type="ECO:0000259" key="3">
    <source>
        <dbReference type="Pfam" id="PF00149"/>
    </source>
</evidence>
<protein>
    <submittedName>
        <fullName evidence="5">Thiosulfohydrolase SoxB</fullName>
    </submittedName>
</protein>
<evidence type="ECO:0000313" key="6">
    <source>
        <dbReference type="Proteomes" id="UP001243757"/>
    </source>
</evidence>
<keyword evidence="1" id="KW-0732">Signal</keyword>
<dbReference type="Pfam" id="PF02872">
    <property type="entry name" value="5_nucleotid_C"/>
    <property type="match status" value="1"/>
</dbReference>
<evidence type="ECO:0000259" key="4">
    <source>
        <dbReference type="Pfam" id="PF02872"/>
    </source>
</evidence>
<dbReference type="Proteomes" id="UP001243757">
    <property type="component" value="Unassembled WGS sequence"/>
</dbReference>
<name>A0ABT7EZ69_9RHOB</name>
<keyword evidence="6" id="KW-1185">Reference proteome</keyword>
<dbReference type="EMBL" id="JASNJD010000004">
    <property type="protein sequence ID" value="MDK3017549.1"/>
    <property type="molecule type" value="Genomic_DNA"/>
</dbReference>
<keyword evidence="2" id="KW-0378">Hydrolase</keyword>
<dbReference type="SUPFAM" id="SSF55816">
    <property type="entry name" value="5'-nucleotidase (syn. UDP-sugar hydrolase), C-terminal domain"/>
    <property type="match status" value="1"/>
</dbReference>
<dbReference type="Gene3D" id="6.10.140.570">
    <property type="match status" value="1"/>
</dbReference>
<dbReference type="InterPro" id="IPR030998">
    <property type="entry name" value="Thiosulf_SoxB"/>
</dbReference>
<dbReference type="PRINTS" id="PR01607">
    <property type="entry name" value="APYRASEFAMLY"/>
</dbReference>
<dbReference type="Gene3D" id="3.60.21.10">
    <property type="match status" value="1"/>
</dbReference>
<dbReference type="PANTHER" id="PTHR11575">
    <property type="entry name" value="5'-NUCLEOTIDASE-RELATED"/>
    <property type="match status" value="1"/>
</dbReference>
<keyword evidence="2" id="KW-0547">Nucleotide-binding</keyword>
<dbReference type="Gene3D" id="3.90.780.10">
    <property type="entry name" value="5'-Nucleotidase, C-terminal domain"/>
    <property type="match status" value="1"/>
</dbReference>
<sequence>MISRRDFLQVSMAASALLGASGFGNWARLAAQQALTQDQLLEFETFGNISLIHVTDIHAQLKPIYFREPSVNLGVGANRGQVPHITGADFRKAYGIADGSPSAYALTYDDFASLAQGYGRVGGLDRVATVINAIRADRPDALLLDGGDTWHGSYTCYQTEGQDMVNVMNALKPDAMTFHWEFTLGSDRVNELVQGLPFAALGQNIFDAEWDEPAELFKPYKFFERGGAKVAVIGQAFPYMPIANPRWMFPEYSFGIRDEHMQEMVDEVREAGADVVVVLSHNGFDVDKKMASVVTGIDVILSGHTHDALPEPVLVEQTHIIASGSNGKFVSRVDLDVRDGQLMGLKHKLIPIFSDVIMPDPAMTRLIDEQRAPFKAQLEEVIGQTDSLLYRRGNFNGTWDDLICDALLSEREADIAMSPGVRWGPSLVPGDNITREDIWNVTSMSYGEAYRSEMTGEFIKVILEDVADNIFNPDPYYQQGGDMVRIGGMGYRIDITKPQGERISEMTLLKTGERIDPAKSYVVAGWASVNEGTEGPQIWDVVESHIRKLGTVTVTPNTSVTVEGA</sequence>
<feature type="domain" description="5'-Nucleotidase C-terminal" evidence="4">
    <location>
        <begin position="396"/>
        <end position="535"/>
    </location>
</feature>
<comment type="caution">
    <text evidence="5">The sequence shown here is derived from an EMBL/GenBank/DDBJ whole genome shotgun (WGS) entry which is preliminary data.</text>
</comment>